<dbReference type="Pfam" id="PF11654">
    <property type="entry name" value="NCE101"/>
    <property type="match status" value="1"/>
</dbReference>
<keyword evidence="2" id="KW-1185">Reference proteome</keyword>
<protein>
    <submittedName>
        <fullName evidence="1">Uncharacterized protein</fullName>
    </submittedName>
</protein>
<evidence type="ECO:0000313" key="1">
    <source>
        <dbReference type="EMBL" id="WFD39369.1"/>
    </source>
</evidence>
<evidence type="ECO:0000313" key="2">
    <source>
        <dbReference type="Proteomes" id="UP001217754"/>
    </source>
</evidence>
<organism evidence="1 2">
    <name type="scientific">Malassezia japonica</name>
    <dbReference type="NCBI Taxonomy" id="223818"/>
    <lineage>
        <taxon>Eukaryota</taxon>
        <taxon>Fungi</taxon>
        <taxon>Dikarya</taxon>
        <taxon>Basidiomycota</taxon>
        <taxon>Ustilaginomycotina</taxon>
        <taxon>Malasseziomycetes</taxon>
        <taxon>Malasseziales</taxon>
        <taxon>Malasseziaceae</taxon>
        <taxon>Malassezia</taxon>
    </lineage>
</organism>
<sequence>MVQYLIGRVADPVFGVVTGVAAYLIWENDPRNAHDHGPGNRLVDLIGRKLGYATPVRVPAIAQDLSLPTLSEAKGEAKGALSEAKKEAKDAFSEAQSAASSAQGEAQGAYADAKGEAKGLLSSLQSTFTTAKKEVKQEAADLSAQRRLI</sequence>
<dbReference type="GO" id="GO:0009306">
    <property type="term" value="P:protein secretion"/>
    <property type="evidence" value="ECO:0007669"/>
    <property type="project" value="InterPro"/>
</dbReference>
<dbReference type="RefSeq" id="XP_060122266.1">
    <property type="nucleotide sequence ID" value="XM_060266283.1"/>
</dbReference>
<dbReference type="AlphaFoldDB" id="A0AAF0F2R5"/>
<accession>A0AAF0F2R5</accession>
<dbReference type="EMBL" id="CP119960">
    <property type="protein sequence ID" value="WFD39369.1"/>
    <property type="molecule type" value="Genomic_DNA"/>
</dbReference>
<gene>
    <name evidence="1" type="ORF">MJAP1_002342</name>
</gene>
<dbReference type="PANTHER" id="PTHR28011">
    <property type="entry name" value="NON-CLASSICAL EXPORT PROTEIN 1"/>
    <property type="match status" value="1"/>
</dbReference>
<dbReference type="Proteomes" id="UP001217754">
    <property type="component" value="Chromosome 3"/>
</dbReference>
<dbReference type="PANTHER" id="PTHR28011:SF1">
    <property type="entry name" value="NON-CLASSICAL EXPORT PROTEIN 1"/>
    <property type="match status" value="1"/>
</dbReference>
<name>A0AAF0F2R5_9BASI</name>
<dbReference type="GeneID" id="85225993"/>
<proteinExistence type="predicted"/>
<dbReference type="InterPro" id="IPR024242">
    <property type="entry name" value="NCE101"/>
</dbReference>
<reference evidence="1" key="1">
    <citation type="submission" date="2023-03" db="EMBL/GenBank/DDBJ databases">
        <title>Mating type loci evolution in Malassezia.</title>
        <authorList>
            <person name="Coelho M.A."/>
        </authorList>
    </citation>
    <scope>NUCLEOTIDE SEQUENCE</scope>
    <source>
        <strain evidence="1">CBS 9431</strain>
    </source>
</reference>